<feature type="compositionally biased region" description="Polar residues" evidence="1">
    <location>
        <begin position="79"/>
        <end position="91"/>
    </location>
</feature>
<dbReference type="GeneID" id="7050212"/>
<dbReference type="Pfam" id="PF21204">
    <property type="entry name" value="Ebp1_C"/>
    <property type="match status" value="1"/>
</dbReference>
<feature type="compositionally biased region" description="Polar residues" evidence="1">
    <location>
        <begin position="190"/>
        <end position="204"/>
    </location>
</feature>
<reference evidence="3 5" key="1">
    <citation type="journal article" date="2011" name="Science">
        <title>Comparative functional genomics of the fission yeasts.</title>
        <authorList>
            <person name="Rhind N."/>
            <person name="Chen Z."/>
            <person name="Yassour M."/>
            <person name="Thompson D.A."/>
            <person name="Haas B.J."/>
            <person name="Habib N."/>
            <person name="Wapinski I."/>
            <person name="Roy S."/>
            <person name="Lin M.F."/>
            <person name="Heiman D.I."/>
            <person name="Young S.K."/>
            <person name="Furuya K."/>
            <person name="Guo Y."/>
            <person name="Pidoux A."/>
            <person name="Chen H.M."/>
            <person name="Robbertse B."/>
            <person name="Goldberg J.M."/>
            <person name="Aoki K."/>
            <person name="Bayne E.H."/>
            <person name="Berlin A.M."/>
            <person name="Desjardins C.A."/>
            <person name="Dobbs E."/>
            <person name="Dukaj L."/>
            <person name="Fan L."/>
            <person name="FitzGerald M.G."/>
            <person name="French C."/>
            <person name="Gujja S."/>
            <person name="Hansen K."/>
            <person name="Keifenheim D."/>
            <person name="Levin J.Z."/>
            <person name="Mosher R.A."/>
            <person name="Mueller C.A."/>
            <person name="Pfiffner J."/>
            <person name="Priest M."/>
            <person name="Russ C."/>
            <person name="Smialowska A."/>
            <person name="Swoboda P."/>
            <person name="Sykes S.M."/>
            <person name="Vaughn M."/>
            <person name="Vengrova S."/>
            <person name="Yoder R."/>
            <person name="Zeng Q."/>
            <person name="Allshire R."/>
            <person name="Baulcombe D."/>
            <person name="Birren B.W."/>
            <person name="Brown W."/>
            <person name="Ekwall K."/>
            <person name="Kellis M."/>
            <person name="Leatherwood J."/>
            <person name="Levin H."/>
            <person name="Margalit H."/>
            <person name="Martienssen R."/>
            <person name="Nieduszynski C.A."/>
            <person name="Spatafora J.W."/>
            <person name="Friedman N."/>
            <person name="Dalgaard J.Z."/>
            <person name="Baumann P."/>
            <person name="Niki H."/>
            <person name="Regev A."/>
            <person name="Nusbaum C."/>
        </authorList>
    </citation>
    <scope>NUCLEOTIDE SEQUENCE [LARGE SCALE GENOMIC DNA]</scope>
    <source>
        <strain evidence="5">yFS275 / FY16936</strain>
    </source>
</reference>
<feature type="region of interest" description="Disordered" evidence="1">
    <location>
        <begin position="18"/>
        <end position="281"/>
    </location>
</feature>
<dbReference type="eggNOG" id="ENOG502SB3U">
    <property type="taxonomic scope" value="Eukaryota"/>
</dbReference>
<feature type="compositionally biased region" description="Low complexity" evidence="1">
    <location>
        <begin position="263"/>
        <end position="279"/>
    </location>
</feature>
<gene>
    <name evidence="4" type="primary">ebp1</name>
    <name evidence="3" type="ORF">SJAG_02238</name>
</gene>
<evidence type="ECO:0000313" key="5">
    <source>
        <dbReference type="Proteomes" id="UP000001744"/>
    </source>
</evidence>
<dbReference type="JaponicusDB" id="SJAG_02238">
    <property type="gene designation" value="ebp1"/>
</dbReference>
<evidence type="ECO:0000256" key="1">
    <source>
        <dbReference type="SAM" id="MobiDB-lite"/>
    </source>
</evidence>
<protein>
    <recommendedName>
        <fullName evidence="2">Ell binding protein Ebp1 C-terminal domain-containing protein</fullName>
    </recommendedName>
</protein>
<name>B6K1X5_SCHJY</name>
<organism evidence="3 5">
    <name type="scientific">Schizosaccharomyces japonicus (strain yFS275 / FY16936)</name>
    <name type="common">Fission yeast</name>
    <dbReference type="NCBI Taxonomy" id="402676"/>
    <lineage>
        <taxon>Eukaryota</taxon>
        <taxon>Fungi</taxon>
        <taxon>Dikarya</taxon>
        <taxon>Ascomycota</taxon>
        <taxon>Taphrinomycotina</taxon>
        <taxon>Schizosaccharomycetes</taxon>
        <taxon>Schizosaccharomycetales</taxon>
        <taxon>Schizosaccharomycetaceae</taxon>
        <taxon>Schizosaccharomyces</taxon>
    </lineage>
</organism>
<dbReference type="OMA" id="RIFTIEM"/>
<dbReference type="AlphaFoldDB" id="B6K1X5"/>
<dbReference type="HOGENOM" id="CLU_535462_0_0_1"/>
<dbReference type="InterPro" id="IPR049403">
    <property type="entry name" value="Ebp1_C"/>
</dbReference>
<feature type="compositionally biased region" description="Polar residues" evidence="1">
    <location>
        <begin position="126"/>
        <end position="141"/>
    </location>
</feature>
<feature type="domain" description="Ell binding protein Ebp1 C-terminal" evidence="2">
    <location>
        <begin position="235"/>
        <end position="488"/>
    </location>
</feature>
<feature type="compositionally biased region" description="Low complexity" evidence="1">
    <location>
        <begin position="92"/>
        <end position="103"/>
    </location>
</feature>
<dbReference type="VEuPathDB" id="FungiDB:SJAG_02238"/>
<dbReference type="Proteomes" id="UP000001744">
    <property type="component" value="Unassembled WGS sequence"/>
</dbReference>
<evidence type="ECO:0000313" key="4">
    <source>
        <dbReference type="JaponicusDB" id="SJAG_02238"/>
    </source>
</evidence>
<feature type="compositionally biased region" description="Polar residues" evidence="1">
    <location>
        <begin position="157"/>
        <end position="167"/>
    </location>
</feature>
<evidence type="ECO:0000259" key="2">
    <source>
        <dbReference type="Pfam" id="PF21204"/>
    </source>
</evidence>
<dbReference type="STRING" id="402676.B6K1X5"/>
<evidence type="ECO:0000313" key="3">
    <source>
        <dbReference type="EMBL" id="EEB07156.1"/>
    </source>
</evidence>
<dbReference type="RefSeq" id="XP_002173449.1">
    <property type="nucleotide sequence ID" value="XM_002173413.2"/>
</dbReference>
<proteinExistence type="predicted"/>
<dbReference type="EMBL" id="KE651166">
    <property type="protein sequence ID" value="EEB07156.1"/>
    <property type="molecule type" value="Genomic_DNA"/>
</dbReference>
<accession>B6K1X5</accession>
<sequence length="509" mass="56662">MLETPKEQKTVESSLRFVLSSPVTPTIPSVFINDPVLPKPLSPTLPAVFDSTELDAPTSPTPNPQKQVQQELAHKEEQTTTPPAVTNSRVRTSGGTSQTTTSQKQEPTVKSKPAASAPVSKKGYTPSDTNKSSESSVTQRRPTLPAKTQAHLPAETASPTTKQPSARSQEDSSAKVHSPVNHAKPVKSEGNGTSDSSTKVLATSNPNPRQNRPRENPPTVSSSQESSAGDKQDAKRKLSVTLSDYRKLRKHETPGTESSRPTNSHSSENSTPVSSPSSNREAQLSSLFKKFTVIGKRQKKEADKKGTYSQTYAVDALLCYILAFEAHYFLNELRKAPPSASNWRTLPAYIHYIQHPKQNMHPHLRSLCNQIMGIVFQRIFTIEMRRMDILQHNVSKRLSAKKGLQSPEELEELKSLTQLAVKVREAWYQASNCFKLASTLLPMRELLSNYPKTWALYTNENSTPMPMFLDHMDVKNVLCFGRSLLQEWAENAHFDSFTTELKFDDIHCI</sequence>
<dbReference type="OrthoDB" id="668540at2759"/>
<keyword evidence="5" id="KW-1185">Reference proteome</keyword>